<gene>
    <name evidence="1" type="ORF">CANVERA_P5195</name>
</gene>
<evidence type="ECO:0000313" key="2">
    <source>
        <dbReference type="Proteomes" id="UP001152885"/>
    </source>
</evidence>
<organism evidence="1 2">
    <name type="scientific">Candida verbasci</name>
    <dbReference type="NCBI Taxonomy" id="1227364"/>
    <lineage>
        <taxon>Eukaryota</taxon>
        <taxon>Fungi</taxon>
        <taxon>Dikarya</taxon>
        <taxon>Ascomycota</taxon>
        <taxon>Saccharomycotina</taxon>
        <taxon>Pichiomycetes</taxon>
        <taxon>Debaryomycetaceae</taxon>
        <taxon>Candida/Lodderomyces clade</taxon>
        <taxon>Candida</taxon>
    </lineage>
</organism>
<comment type="caution">
    <text evidence="1">The sequence shown here is derived from an EMBL/GenBank/DDBJ whole genome shotgun (WGS) entry which is preliminary data.</text>
</comment>
<dbReference type="EMBL" id="CANTUO010000007">
    <property type="protein sequence ID" value="CAI5760687.1"/>
    <property type="molecule type" value="Genomic_DNA"/>
</dbReference>
<evidence type="ECO:0000313" key="1">
    <source>
        <dbReference type="EMBL" id="CAI5760687.1"/>
    </source>
</evidence>
<proteinExistence type="predicted"/>
<keyword evidence="2" id="KW-1185">Reference proteome</keyword>
<reference evidence="1" key="1">
    <citation type="submission" date="2022-12" db="EMBL/GenBank/DDBJ databases">
        <authorList>
            <person name="Brejova B."/>
        </authorList>
    </citation>
    <scope>NUCLEOTIDE SEQUENCE</scope>
</reference>
<dbReference type="Proteomes" id="UP001152885">
    <property type="component" value="Unassembled WGS sequence"/>
</dbReference>
<sequence>MLIYYNEELTFNQFIQYIIINNEQKKGYILISDERLYNEKLKLDRQPVNIIKNIYNFQLVLIESWKEMYQLLDIIDTDSFIGIYGIFKHFIEDGMNDHHEFVKYYEFCGYELNKLFHKLFKKHIDLGVKVIVNDSIGNNEDNEPLIWNFHIPNIRKEQELKPDDFEISLRVLFIKWFELIQS</sequence>
<dbReference type="OrthoDB" id="4014368at2759"/>
<protein>
    <submittedName>
        <fullName evidence="1">Uncharacterized protein</fullName>
    </submittedName>
</protein>
<accession>A0A9W4XFP3</accession>
<name>A0A9W4XFP3_9ASCO</name>
<dbReference type="AlphaFoldDB" id="A0A9W4XFP3"/>